<reference evidence="53" key="1">
    <citation type="journal article" date="2019" name="IScience">
        <title>Narwhal Genome Reveals Long-Term Low Genetic Diversity despite Current Large Abundance Size.</title>
        <authorList>
            <person name="Westbury M.V."/>
            <person name="Petersen B."/>
            <person name="Garde E."/>
            <person name="Heide-Jorgensen M.P."/>
            <person name="Lorenzen E.D."/>
        </authorList>
    </citation>
    <scope>NUCLEOTIDE SEQUENCE [LARGE SCALE GENOMIC DNA]</scope>
</reference>
<evidence type="ECO:0000256" key="10">
    <source>
        <dbReference type="ARBA" id="ARBA00022553"/>
    </source>
</evidence>
<name>A0A4U1FBV9_MONMO</name>
<dbReference type="EC" id="3.4.-.-" evidence="48"/>
<feature type="disulfide bond" evidence="44 47">
    <location>
        <begin position="159"/>
        <end position="167"/>
    </location>
</feature>
<evidence type="ECO:0000256" key="38">
    <source>
        <dbReference type="ARBA" id="ARBA00049470"/>
    </source>
</evidence>
<comment type="catalytic activity">
    <reaction evidence="35">
        <text>substance P + H2O = substance P(1-8) + Gly-L-Leu-L-Met-NH2</text>
        <dbReference type="Rhea" id="RHEA:71463"/>
        <dbReference type="ChEBI" id="CHEBI:15377"/>
        <dbReference type="ChEBI" id="CHEBI:190692"/>
        <dbReference type="ChEBI" id="CHEBI:190694"/>
        <dbReference type="ChEBI" id="CHEBI:190699"/>
    </reaction>
    <physiologicalReaction direction="left-to-right" evidence="35">
        <dbReference type="Rhea" id="RHEA:71464"/>
    </physiologicalReaction>
</comment>
<comment type="caution">
    <text evidence="47">Lacks conserved residue(s) required for the propagation of feature annotation.</text>
</comment>
<feature type="binding site" evidence="46">
    <location>
        <position position="1040"/>
    </location>
    <ligand>
        <name>Zn(2+)</name>
        <dbReference type="ChEBI" id="CHEBI:29105"/>
        <label>2</label>
        <note>catalytic</note>
    </ligand>
</feature>
<comment type="cofactor">
    <cofactor evidence="1">
        <name>chloride</name>
        <dbReference type="ChEBI" id="CHEBI:17996"/>
    </cofactor>
</comment>
<comment type="catalytic activity">
    <reaction evidence="30">
        <text>substance P + H2O = L-Phe-L-Phe-Gly-L-Leu-L-Met-NH2 + substance P(1-6)</text>
        <dbReference type="Rhea" id="RHEA:71471"/>
        <dbReference type="ChEBI" id="CHEBI:15377"/>
        <dbReference type="ChEBI" id="CHEBI:190692"/>
        <dbReference type="ChEBI" id="CHEBI:190696"/>
        <dbReference type="ChEBI" id="CHEBI:190697"/>
    </reaction>
    <physiologicalReaction direction="left-to-right" evidence="30">
        <dbReference type="Rhea" id="RHEA:71472"/>
    </physiologicalReaction>
</comment>
<keyword evidence="12 48" id="KW-0645">Protease</keyword>
<organism evidence="52 53">
    <name type="scientific">Monodon monoceros</name>
    <name type="common">Narwhal</name>
    <name type="synonym">Ceratodon monodon</name>
    <dbReference type="NCBI Taxonomy" id="40151"/>
    <lineage>
        <taxon>Eukaryota</taxon>
        <taxon>Metazoa</taxon>
        <taxon>Chordata</taxon>
        <taxon>Craniata</taxon>
        <taxon>Vertebrata</taxon>
        <taxon>Euteleostomi</taxon>
        <taxon>Mammalia</taxon>
        <taxon>Eutheria</taxon>
        <taxon>Laurasiatheria</taxon>
        <taxon>Artiodactyla</taxon>
        <taxon>Whippomorpha</taxon>
        <taxon>Cetacea</taxon>
        <taxon>Odontoceti</taxon>
        <taxon>Monodontidae</taxon>
        <taxon>Monodon</taxon>
    </lineage>
</organism>
<feature type="disulfide bond" evidence="44 47">
    <location>
        <begin position="361"/>
        <end position="379"/>
    </location>
</feature>
<evidence type="ECO:0000256" key="28">
    <source>
        <dbReference type="ARBA" id="ARBA00046406"/>
    </source>
</evidence>
<keyword evidence="9" id="KW-0964">Secreted</keyword>
<feature type="transmembrane region" description="Helical" evidence="50">
    <location>
        <begin position="2105"/>
        <end position="2126"/>
    </location>
</feature>
<evidence type="ECO:0000256" key="16">
    <source>
        <dbReference type="ARBA" id="ARBA00022737"/>
    </source>
</evidence>
<keyword evidence="19" id="KW-0112">Calmodulin-binding</keyword>
<evidence type="ECO:0000256" key="14">
    <source>
        <dbReference type="ARBA" id="ARBA00022723"/>
    </source>
</evidence>
<evidence type="ECO:0000256" key="13">
    <source>
        <dbReference type="ARBA" id="ARBA00022692"/>
    </source>
</evidence>
<evidence type="ECO:0000256" key="31">
    <source>
        <dbReference type="ARBA" id="ARBA00047642"/>
    </source>
</evidence>
<evidence type="ECO:0000256" key="47">
    <source>
        <dbReference type="PROSITE-ProRule" id="PRU01355"/>
    </source>
</evidence>
<feature type="active site" description="Proton acceptor 2" evidence="41">
    <location>
        <position position="1013"/>
    </location>
</feature>
<feature type="signal peptide" evidence="51">
    <location>
        <begin position="1"/>
        <end position="31"/>
    </location>
</feature>
<evidence type="ECO:0000256" key="9">
    <source>
        <dbReference type="ARBA" id="ARBA00022525"/>
    </source>
</evidence>
<feature type="glycosylation site" description="N-linked (GlcNAc...) asparagine; partial" evidence="40">
    <location>
        <position position="966"/>
    </location>
</feature>
<evidence type="ECO:0000256" key="29">
    <source>
        <dbReference type="ARBA" id="ARBA00047529"/>
    </source>
</evidence>
<feature type="binding site" evidence="42">
    <location>
        <position position="531"/>
    </location>
    <ligand>
        <name>chloride</name>
        <dbReference type="ChEBI" id="CHEBI:17996"/>
        <label>1</label>
    </ligand>
</feature>
<evidence type="ECO:0000256" key="3">
    <source>
        <dbReference type="ARBA" id="ARBA00004251"/>
    </source>
</evidence>
<feature type="active site" description="Proton donor 1" evidence="39">
    <location>
        <position position="522"/>
    </location>
</feature>
<dbReference type="Proteomes" id="UP000308365">
    <property type="component" value="Unassembled WGS sequence"/>
</dbReference>
<feature type="glycosylation site" description="N-linked (GlcNAc...) (complex) asparagine" evidence="40">
    <location>
        <position position="697"/>
    </location>
</feature>
<dbReference type="GO" id="GO:0046872">
    <property type="term" value="F:metal ion binding"/>
    <property type="evidence" value="ECO:0007669"/>
    <property type="project" value="UniProtKB-KW"/>
</dbReference>
<evidence type="ECO:0000256" key="44">
    <source>
        <dbReference type="PIRSR" id="PIRSR601548-4"/>
    </source>
</evidence>
<feature type="glycosylation site" description="N-linked (GlcNAc...) asparagine" evidence="45">
    <location>
        <position position="320"/>
    </location>
</feature>
<evidence type="ECO:0000313" key="53">
    <source>
        <dbReference type="Proteomes" id="UP000308365"/>
    </source>
</evidence>
<sequence>MGAASGRRWPRPPLLSLLLLLLPPPPPVVLALDPALQPGNFSADEAGAQVFAESFNSSAEQVLFHSTAASWAHDTDINEENARRQEEAALLSQEFSEVWGRKAKALFDPIWQNFTDPTLRRILNAVRTLGPASLPLEERQQYNSLLSNMSRIYSTAKVCFPNKTATCWSLDPELTNILAASRSYALLLYAWEGWHNAVGIPLKPLYQKFTALSNAAYKQDGFSDTGAYWRSWYDSPTFTEDLEHLYHQLEPLYLNLHAYVRRALHRRYGDRFINLRGPIPAHLLGDMWAQSWDKIYDMVVPFSDKPNLDVTSTMVQKGWNATHMFRVAEEFFTSLGLLPMPPEFWAESMLEKPSDGREVVCHASAWDFYNRKDFRIKQCTQVTMDQLSTVHHEMGHVQYYLQYKDQHVSLRQGANPGFHEAIGDVLALSVSTPAHLHKIGLLDHVTNDKESDINYLLKMALEKIAFLPFGYLVDQWRWGVFSGRTPPSLYNYDWWYLRTKYQGICPPVVRNETHFDAGAKFHVPNVTPYIRYFVSFVLQFQFHQALCKEAGHQGPLHQCDVYQSTQAGAKLRALLQAGSSRPWQEVLKDMVGSDSLDAQPLLNYFQPVTQWLQEQNQQNGEVLGWPEYQWRPPMPDNYPEGIDLVSDEAEASRFVEEYDRRSRVVWNEYAEASWDYNTNITKEGSKILLEKNVQMANHTVKYGTWARKFDVTNFQNATMKRMIKKIQDLERAALPVRELEQYNQILLDMETTYSVASVCHSNGTCLQLEPDLTNLMATSRNYEELLWAWKGWRDKVGRSILPYFPQYVELSNKAARLNGYEDGGDSWRSMYEMPFLEYELEQLFQELQPLYLNLHAYVRRALYRFYGSELINLEGPIPAHLLGNMWAQSWSNIYDLVVPFPSAPRMDATEAMIKQVRTGPLLAPLLLQGTGEGDPAQGWTPQRMFKEADNFFTSLGLLPVPPEFWNKSVLEKPTDGREVVCHASAWDFFNGKDFRIKQCTTVNMEDLVVAHHEMGHIQYFMQYKDLPVTFREGANPGFHEAIGDVLALSVSTPKHLHKINLLSSGDGSYEEDINFLMKMALDKIAFVPFSYLVDQWRWRVFDGSITKENYNQEWLKYQGLCPPVARSQGDFDPGAKFHIPSSVPYIRYFVSFVIQFQFHEALCQAAGHKGPLHECDIYQSQEAGRRLADAMKLGFSRPWPEAMRLITGQPNMSAAAMMTYFKPLLDWLVTENTRHGEKLGWPQYNWMPNSARSEGSFPGSGRVSFLGLNLEEQQARVGQWVLLFLGVALLVATLGLAYRLFSIRHHSLHHPHRGPQFGSEKRLENTQSSGPSTPQRPYQSPLQPGQLAPVLPWQAAPARPGHQPRRALGSKEEADILGFWSPALAGALHAEAVELANWPRRHLRRLPAPVPFPLETVDRATRVLPTGPGLYNEAVAKAFLQFYERTAQVVWNQFMEATWNYVTNIAKKNRGEMVWTRTWSGPSTRCTFGTRALLFKIASFQDPAVKRMLSKLQNLDRAVLPKEELREYNQIVAHMETTYSMTQVCLNEGPCLPLEPEEHPSPSRPTPEPPRSHGLLPGPEGAAVGLAGLAGCYGSPAPQHLRALRAAAKLNGYKDVGALWRSTYEPDTLEEDLEQLFQELQPLYVNLHAYVRLRAPACTYVRRALYCFYGPELIDPRGPIPAHVLGNMWAQSWVNVLDLVLPFRRSPPRTSRRSCEARSALDLALSGAPRTSSSSQQWKSEKMFQEAEKFVTSLGLLSTPPEFWKNAMMERPTDGREVECHASAWDFYEGKDFRIKKCTEVTIEDLLSTFHQMGYIQYFLQYKNLSVIFHTGANPAFEEAVGSVITLSASSHQHLLSRALLSHQRQDEGEEEVSFLMNVALEKIAFIPFAYLVDLFRWKVFDGTIEKAVYSQEWWNLSTRACAPLSLGQRMTLIWAPSSTSLPACPTFRTSSASCSSSSSMKHSARPQATWGPCTDATSITPSRLGSSWSECLPPSPPHSCTHSPRDVLKLGFSKPWPEVLQKITGETKVSTKALMTYFRPLLNWLVTENVRRGDILGWPDFSCSFEGLFHLLGKIPVSFTEKEADREALLGLELDPAQAKSRQWVLLALSFVMLLVVLLLAYRLYILEKSSLAQDTRARDTSALKSPPKACFLGIAMEPHQVVKKQWLLLGLCLILMLCSIGPTIRIFTQHNRKPPWMRAEWWSWD</sequence>
<evidence type="ECO:0000256" key="41">
    <source>
        <dbReference type="PIRSR" id="PIRSR601548-11"/>
    </source>
</evidence>
<feature type="glycosylation site" description="N-linked (GlcNAc...) asparagine; partial" evidence="40">
    <location>
        <position position="1211"/>
    </location>
</feature>
<comment type="subcellular location">
    <subcellularLocation>
        <location evidence="3">Cell membrane</location>
        <topology evidence="3">Single-pass type I membrane protein</topology>
    </subcellularLocation>
    <subcellularLocation>
        <location evidence="4">Cytoplasm</location>
    </subcellularLocation>
    <subcellularLocation>
        <location evidence="5">Secreted</location>
    </subcellularLocation>
</comment>
<evidence type="ECO:0000256" key="21">
    <source>
        <dbReference type="ARBA" id="ARBA00023049"/>
    </source>
</evidence>
<keyword evidence="7" id="KW-1003">Cell membrane</keyword>
<evidence type="ECO:0000256" key="8">
    <source>
        <dbReference type="ARBA" id="ARBA00022490"/>
    </source>
</evidence>
<feature type="disulfide bond" evidence="44">
    <location>
        <begin position="547"/>
        <end position="559"/>
    </location>
</feature>
<keyword evidence="15 51" id="KW-0732">Signal</keyword>
<feature type="binding site" evidence="43">
    <location>
        <position position="396"/>
    </location>
    <ligand>
        <name>Zn(2+)</name>
        <dbReference type="ChEBI" id="CHEBI:29105"/>
        <label>1</label>
        <note>catalytic</note>
    </ligand>
</feature>
<proteinExistence type="inferred from homology"/>
<feature type="active site" description="Proton donor 2" evidence="41">
    <location>
        <position position="1138"/>
    </location>
</feature>
<dbReference type="PANTHER" id="PTHR10514">
    <property type="entry name" value="ANGIOTENSIN-CONVERTING ENZYME"/>
    <property type="match status" value="1"/>
</dbReference>
<evidence type="ECO:0000256" key="46">
    <source>
        <dbReference type="PIRSR" id="PIRSR601548-8"/>
    </source>
</evidence>
<evidence type="ECO:0000256" key="23">
    <source>
        <dbReference type="ARBA" id="ARBA00023157"/>
    </source>
</evidence>
<feature type="binding site" evidence="43">
    <location>
        <position position="420"/>
    </location>
    <ligand>
        <name>Zn(2+)</name>
        <dbReference type="ChEBI" id="CHEBI:29105"/>
        <label>1</label>
        <note>catalytic</note>
    </ligand>
</feature>
<feature type="glycosylation site" description="N-linked (GlcNAc...) asparagine" evidence="45">
    <location>
        <position position="113"/>
    </location>
</feature>
<keyword evidence="8" id="KW-0963">Cytoplasm</keyword>
<feature type="binding site" evidence="46">
    <location>
        <position position="1016"/>
    </location>
    <ligand>
        <name>Zn(2+)</name>
        <dbReference type="ChEBI" id="CHEBI:29105"/>
        <label>2</label>
        <note>catalytic</note>
    </ligand>
</feature>
<evidence type="ECO:0000256" key="27">
    <source>
        <dbReference type="ARBA" id="ARBA00039858"/>
    </source>
</evidence>
<keyword evidence="22 50" id="KW-0472">Membrane</keyword>
<feature type="chain" id="PRO_5020595762" description="Angiotensin-converting enzyme" evidence="51">
    <location>
        <begin position="32"/>
        <end position="2207"/>
    </location>
</feature>
<evidence type="ECO:0000256" key="50">
    <source>
        <dbReference type="SAM" id="Phobius"/>
    </source>
</evidence>
<evidence type="ECO:0000256" key="1">
    <source>
        <dbReference type="ARBA" id="ARBA00001923"/>
    </source>
</evidence>
<dbReference type="GO" id="GO:0003084">
    <property type="term" value="P:positive regulation of systemic arterial blood pressure"/>
    <property type="evidence" value="ECO:0007669"/>
    <property type="project" value="TreeGrafter"/>
</dbReference>
<evidence type="ECO:0000256" key="17">
    <source>
        <dbReference type="ARBA" id="ARBA00022801"/>
    </source>
</evidence>
<dbReference type="PRINTS" id="PR00791">
    <property type="entry name" value="PEPDIPTASEA"/>
</dbReference>
<evidence type="ECO:0000256" key="11">
    <source>
        <dbReference type="ARBA" id="ARBA00022645"/>
    </source>
</evidence>
<gene>
    <name evidence="52" type="ORF">EI555_009152</name>
</gene>
<comment type="caution">
    <text evidence="52">The sequence shown here is derived from an EMBL/GenBank/DDBJ whole genome shotgun (WGS) entry which is preliminary data.</text>
</comment>
<dbReference type="SUPFAM" id="SSF55486">
    <property type="entry name" value="Metalloproteases ('zincins'), catalytic domain"/>
    <property type="match status" value="4"/>
</dbReference>
<feature type="glycosylation site" description="N-linked (GlcNAc...) asparagine; partial" evidence="40">
    <location>
        <position position="762"/>
    </location>
</feature>
<evidence type="ECO:0000256" key="36">
    <source>
        <dbReference type="ARBA" id="ARBA00049273"/>
    </source>
</evidence>
<evidence type="ECO:0000256" key="12">
    <source>
        <dbReference type="ARBA" id="ARBA00022670"/>
    </source>
</evidence>
<evidence type="ECO:0000256" key="15">
    <source>
        <dbReference type="ARBA" id="ARBA00022729"/>
    </source>
</evidence>
<feature type="glycosylation site" description="N-linked (GlcNAc...) asparagine" evidence="45">
    <location>
        <position position="511"/>
    </location>
</feature>
<evidence type="ECO:0000256" key="20">
    <source>
        <dbReference type="ARBA" id="ARBA00022989"/>
    </source>
</evidence>
<feature type="compositionally biased region" description="Polar residues" evidence="49">
    <location>
        <begin position="1325"/>
        <end position="1343"/>
    </location>
</feature>
<comment type="function">
    <text evidence="26">Soluble form that is released in blood plasma and other body fluids following proteolytic cleavage in the juxtamembrane stalk region.</text>
</comment>
<feature type="binding site" evidence="43">
    <location>
        <position position="392"/>
    </location>
    <ligand>
        <name>Zn(2+)</name>
        <dbReference type="ChEBI" id="CHEBI:29105"/>
        <label>1</label>
        <note>catalytic</note>
    </ligand>
</feature>
<feature type="glycosylation site" description="N-linked (GlcNAc...) asparagine" evidence="45">
    <location>
        <position position="162"/>
    </location>
</feature>
<feature type="binding site" evidence="42">
    <location>
        <position position="233"/>
    </location>
    <ligand>
        <name>chloride</name>
        <dbReference type="ChEBI" id="CHEBI:17996"/>
        <label>1</label>
    </ligand>
</feature>
<feature type="region of interest" description="Disordered" evidence="49">
    <location>
        <begin position="1552"/>
        <end position="1577"/>
    </location>
</feature>
<keyword evidence="14 43" id="KW-0479">Metal-binding</keyword>
<comment type="cofactor">
    <cofactor evidence="2">
        <name>Zn(2+)</name>
        <dbReference type="ChEBI" id="CHEBI:29105"/>
    </cofactor>
</comment>
<feature type="active site" description="Proton acceptor 1" evidence="39">
    <location>
        <position position="393"/>
    </location>
</feature>
<evidence type="ECO:0000256" key="33">
    <source>
        <dbReference type="ARBA" id="ARBA00048012"/>
    </source>
</evidence>
<comment type="catalytic activity">
    <reaction evidence="32">
        <text>angiotensin I + H2O = L-histidyl-L-leucine + angiotensin II</text>
        <dbReference type="Rhea" id="RHEA:63560"/>
        <dbReference type="ChEBI" id="CHEBI:15377"/>
        <dbReference type="ChEBI" id="CHEBI:58506"/>
        <dbReference type="ChEBI" id="CHEBI:147350"/>
        <dbReference type="ChEBI" id="CHEBI:147392"/>
        <dbReference type="EC" id="3.4.15.1"/>
    </reaction>
    <physiologicalReaction direction="left-to-right" evidence="32">
        <dbReference type="Rhea" id="RHEA:63561"/>
    </physiologicalReaction>
</comment>
<keyword evidence="21 48" id="KW-0482">Metalloprotease</keyword>
<dbReference type="Pfam" id="PF01401">
    <property type="entry name" value="Peptidase_M2"/>
    <property type="match status" value="5"/>
</dbReference>
<feature type="glycosylation site" description="N-linked (GlcNAc...) asparagine" evidence="45">
    <location>
        <position position="56"/>
    </location>
</feature>
<evidence type="ECO:0000256" key="51">
    <source>
        <dbReference type="SAM" id="SignalP"/>
    </source>
</evidence>
<protein>
    <recommendedName>
        <fullName evidence="27 48">Angiotensin-converting enzyme</fullName>
        <ecNumber evidence="48">3.4.-.-</ecNumber>
    </recommendedName>
</protein>
<feature type="glycosylation site" description="N-linked (GlcNAc...) (complex) asparagine" evidence="40">
    <location>
        <position position="716"/>
    </location>
</feature>
<feature type="region of interest" description="Disordered" evidence="49">
    <location>
        <begin position="1310"/>
        <end position="1343"/>
    </location>
</feature>
<feature type="glycosylation site" description="N-linked (GlcNAc...) asparagine" evidence="45">
    <location>
        <position position="40"/>
    </location>
</feature>
<keyword evidence="24 40" id="KW-0325">Glycoprotein</keyword>
<comment type="catalytic activity">
    <reaction evidence="38">
        <text>substance P + H2O = substance P(1-9) + L-Leu-L-Met-NH2</text>
        <dbReference type="Rhea" id="RHEA:71459"/>
        <dbReference type="ChEBI" id="CHEBI:15377"/>
        <dbReference type="ChEBI" id="CHEBI:190692"/>
        <dbReference type="ChEBI" id="CHEBI:190693"/>
        <dbReference type="ChEBI" id="CHEBI:190700"/>
    </reaction>
    <physiologicalReaction direction="left-to-right" evidence="38">
        <dbReference type="Rhea" id="RHEA:71460"/>
    </physiologicalReaction>
</comment>
<feature type="transmembrane region" description="Helical" evidence="50">
    <location>
        <begin position="2168"/>
        <end position="2190"/>
    </location>
</feature>
<feature type="disulfide bond" evidence="47">
    <location>
        <begin position="1780"/>
        <end position="1798"/>
    </location>
</feature>
<evidence type="ECO:0000256" key="49">
    <source>
        <dbReference type="SAM" id="MobiDB-lite"/>
    </source>
</evidence>
<evidence type="ECO:0000256" key="22">
    <source>
        <dbReference type="ARBA" id="ARBA00023136"/>
    </source>
</evidence>
<feature type="glycosylation site" description="N-linked (GlcNAc...) asparagine" evidence="40">
    <location>
        <position position="679"/>
    </location>
</feature>
<evidence type="ECO:0000256" key="2">
    <source>
        <dbReference type="ARBA" id="ARBA00001947"/>
    </source>
</evidence>
<comment type="catalytic activity">
    <reaction evidence="33">
        <text>Met-enkephalin + H2O = L-phenylalanyl-L-methionine + L-tyrosylglycylglycine</text>
        <dbReference type="Rhea" id="RHEA:71483"/>
        <dbReference type="ChEBI" id="CHEBI:15377"/>
        <dbReference type="ChEBI" id="CHEBI:189868"/>
        <dbReference type="ChEBI" id="CHEBI:190708"/>
        <dbReference type="ChEBI" id="CHEBI:190709"/>
    </reaction>
    <physiologicalReaction direction="left-to-right" evidence="33">
        <dbReference type="Rhea" id="RHEA:71484"/>
    </physiologicalReaction>
</comment>
<evidence type="ECO:0000256" key="30">
    <source>
        <dbReference type="ARBA" id="ARBA00047629"/>
    </source>
</evidence>
<keyword evidence="16" id="KW-0677">Repeat</keyword>
<evidence type="ECO:0000256" key="45">
    <source>
        <dbReference type="PIRSR" id="PIRSR601548-5"/>
    </source>
</evidence>
<comment type="catalytic activity">
    <reaction evidence="36">
        <text>neurotensin + H2O = neurotensin(1-11) + L-isoleucyl-L-leucine</text>
        <dbReference type="Rhea" id="RHEA:71475"/>
        <dbReference type="ChEBI" id="CHEBI:15377"/>
        <dbReference type="ChEBI" id="CHEBI:147362"/>
        <dbReference type="ChEBI" id="CHEBI:190704"/>
        <dbReference type="ChEBI" id="CHEBI:190706"/>
    </reaction>
    <physiologicalReaction direction="left-to-right" evidence="36">
        <dbReference type="Rhea" id="RHEA:71476"/>
    </physiologicalReaction>
</comment>
<keyword evidence="18 43" id="KW-0862">Zinc</keyword>
<evidence type="ECO:0000256" key="39">
    <source>
        <dbReference type="PIRSR" id="PIRSR601548-1"/>
    </source>
</evidence>
<keyword evidence="11 48" id="KW-0121">Carboxypeptidase</keyword>
<comment type="catalytic activity">
    <reaction evidence="25">
        <text>Release of a C-terminal dipeptide, oligopeptide-|-Xaa-Yaa, when Xaa is not Pro, and Yaa is neither Asp nor Glu. Thus, conversion of angiotensin I to angiotensin II, with increase in vasoconstrictor activity, but no action on angiotensin II.</text>
        <dbReference type="EC" id="3.4.15.1"/>
    </reaction>
</comment>
<dbReference type="GO" id="GO:0008241">
    <property type="term" value="F:peptidyl-dipeptidase activity"/>
    <property type="evidence" value="ECO:0007669"/>
    <property type="project" value="UniProtKB-EC"/>
</dbReference>
<comment type="catalytic activity">
    <reaction evidence="31">
        <text>goralatide + H2O = N-acetyl-L-seryl-L-aspartate + L-lysyl-L-proline</text>
        <dbReference type="Rhea" id="RHEA:71455"/>
        <dbReference type="ChEBI" id="CHEBI:15377"/>
        <dbReference type="ChEBI" id="CHEBI:190701"/>
        <dbReference type="ChEBI" id="CHEBI:190702"/>
        <dbReference type="ChEBI" id="CHEBI:190703"/>
    </reaction>
    <physiologicalReaction direction="left-to-right" evidence="31">
        <dbReference type="Rhea" id="RHEA:71456"/>
    </physiologicalReaction>
</comment>
<comment type="catalytic activity">
    <reaction evidence="29">
        <text>Met-enkephalin-Arg-Phe + H2O = L-arginyl-L-phenylalanine + Met-enkephalin</text>
        <dbReference type="Rhea" id="RHEA:70675"/>
        <dbReference type="ChEBI" id="CHEBI:15377"/>
        <dbReference type="ChEBI" id="CHEBI:189868"/>
        <dbReference type="ChEBI" id="CHEBI:189869"/>
        <dbReference type="ChEBI" id="CHEBI:189870"/>
    </reaction>
    <physiologicalReaction direction="left-to-right" evidence="29">
        <dbReference type="Rhea" id="RHEA:70676"/>
    </physiologicalReaction>
</comment>
<evidence type="ECO:0000256" key="37">
    <source>
        <dbReference type="ARBA" id="ARBA00049305"/>
    </source>
</evidence>
<evidence type="ECO:0000256" key="34">
    <source>
        <dbReference type="ARBA" id="ARBA00048231"/>
    </source>
</evidence>
<dbReference type="PROSITE" id="PS52011">
    <property type="entry name" value="PEPTIDASE_M2"/>
    <property type="match status" value="3"/>
</dbReference>
<evidence type="ECO:0000256" key="40">
    <source>
        <dbReference type="PIRSR" id="PIRSR601548-10"/>
    </source>
</evidence>
<dbReference type="GO" id="GO:0004180">
    <property type="term" value="F:carboxypeptidase activity"/>
    <property type="evidence" value="ECO:0007669"/>
    <property type="project" value="UniProtKB-KW"/>
</dbReference>
<evidence type="ECO:0000256" key="32">
    <source>
        <dbReference type="ARBA" id="ARBA00047862"/>
    </source>
</evidence>
<feature type="binding site" evidence="46">
    <location>
        <position position="1012"/>
    </location>
    <ligand>
        <name>Zn(2+)</name>
        <dbReference type="ChEBI" id="CHEBI:29105"/>
        <label>2</label>
        <note>catalytic</note>
    </ligand>
</feature>
<dbReference type="EMBL" id="RWIC01000225">
    <property type="protein sequence ID" value="TKC47169.1"/>
    <property type="molecule type" value="Genomic_DNA"/>
</dbReference>
<dbReference type="GO" id="GO:0006508">
    <property type="term" value="P:proteolysis"/>
    <property type="evidence" value="ECO:0007669"/>
    <property type="project" value="UniProtKB-KW"/>
</dbReference>
<comment type="catalytic activity">
    <reaction evidence="34">
        <text>Leu-enkephalin + H2O = L-tyrosylglycylglycine + L-phenylalanyl-L-leucine</text>
        <dbReference type="Rhea" id="RHEA:71487"/>
        <dbReference type="ChEBI" id="CHEBI:15377"/>
        <dbReference type="ChEBI" id="CHEBI:190689"/>
        <dbReference type="ChEBI" id="CHEBI:190708"/>
        <dbReference type="ChEBI" id="CHEBI:190710"/>
    </reaction>
    <physiologicalReaction direction="left-to-right" evidence="34">
        <dbReference type="Rhea" id="RHEA:71488"/>
    </physiologicalReaction>
</comment>
<keyword evidence="20 50" id="KW-1133">Transmembrane helix</keyword>
<keyword evidence="10" id="KW-0597">Phosphoprotein</keyword>
<evidence type="ECO:0000256" key="25">
    <source>
        <dbReference type="ARBA" id="ARBA00036868"/>
    </source>
</evidence>
<evidence type="ECO:0000256" key="6">
    <source>
        <dbReference type="ARBA" id="ARBA00008139"/>
    </source>
</evidence>
<dbReference type="GO" id="GO:0005886">
    <property type="term" value="C:plasma membrane"/>
    <property type="evidence" value="ECO:0007669"/>
    <property type="project" value="TreeGrafter"/>
</dbReference>
<feature type="glycosylation site" description="N-linked (GlcNAc...) asparagine" evidence="45">
    <location>
        <position position="148"/>
    </location>
</feature>
<dbReference type="GO" id="GO:0003081">
    <property type="term" value="P:regulation of systemic arterial blood pressure by renin-angiotensin"/>
    <property type="evidence" value="ECO:0007669"/>
    <property type="project" value="TreeGrafter"/>
</dbReference>
<dbReference type="PANTHER" id="PTHR10514:SF25">
    <property type="entry name" value="ANGIOTENSIN-CONVERTING ENZYME"/>
    <property type="match status" value="1"/>
</dbReference>
<evidence type="ECO:0000256" key="19">
    <source>
        <dbReference type="ARBA" id="ARBA00022860"/>
    </source>
</evidence>
<comment type="similarity">
    <text evidence="6 47 48">Belongs to the peptidase M2 family.</text>
</comment>
<evidence type="ECO:0000256" key="42">
    <source>
        <dbReference type="PIRSR" id="PIRSR601548-2"/>
    </source>
</evidence>
<dbReference type="GO" id="GO:0008237">
    <property type="term" value="F:metallopeptidase activity"/>
    <property type="evidence" value="ECO:0007669"/>
    <property type="project" value="UniProtKB-KW"/>
</dbReference>
<keyword evidence="17 48" id="KW-0378">Hydrolase</keyword>
<evidence type="ECO:0000256" key="43">
    <source>
        <dbReference type="PIRSR" id="PIRSR601548-3"/>
    </source>
</evidence>
<evidence type="ECO:0000256" key="18">
    <source>
        <dbReference type="ARBA" id="ARBA00022833"/>
    </source>
</evidence>
<evidence type="ECO:0000256" key="24">
    <source>
        <dbReference type="ARBA" id="ARBA00023180"/>
    </source>
</evidence>
<keyword evidence="13 50" id="KW-0812">Transmembrane</keyword>
<evidence type="ECO:0000256" key="26">
    <source>
        <dbReference type="ARBA" id="ARBA00037200"/>
    </source>
</evidence>
<evidence type="ECO:0000256" key="4">
    <source>
        <dbReference type="ARBA" id="ARBA00004496"/>
    </source>
</evidence>
<evidence type="ECO:0000313" key="52">
    <source>
        <dbReference type="EMBL" id="TKC47169.1"/>
    </source>
</evidence>
<dbReference type="InterPro" id="IPR001548">
    <property type="entry name" value="Peptidase_M2"/>
</dbReference>
<feature type="disulfide bond" evidence="47">
    <location>
        <begin position="981"/>
        <end position="999"/>
    </location>
</feature>
<accession>A0A4U1FBV9</accession>
<evidence type="ECO:0000256" key="35">
    <source>
        <dbReference type="ARBA" id="ARBA00049116"/>
    </source>
</evidence>
<evidence type="ECO:0000256" key="5">
    <source>
        <dbReference type="ARBA" id="ARBA00004613"/>
    </source>
</evidence>
<comment type="catalytic activity">
    <reaction evidence="37">
        <text>bradykinin + H2O = L-Phe-L-Arg + bradykinin(1-7)</text>
        <dbReference type="Rhea" id="RHEA:71451"/>
        <dbReference type="ChEBI" id="CHEBI:15377"/>
        <dbReference type="ChEBI" id="CHEBI:132988"/>
        <dbReference type="ChEBI" id="CHEBI:133147"/>
        <dbReference type="ChEBI" id="CHEBI:147352"/>
    </reaction>
    <physiologicalReaction direction="left-to-right" evidence="37">
        <dbReference type="Rhea" id="RHEA:71452"/>
    </physiologicalReaction>
</comment>
<comment type="subunit">
    <text evidence="28">Monomer and homodimer; homodimerizes following binding to an inhibitor. Interacts with calmodulin (CALM1, CALM2 or CALM3); interaction takes place in the cytoplasmic region and regulates phosphorylation and proteolytic cleavage.</text>
</comment>
<dbReference type="CDD" id="cd06461">
    <property type="entry name" value="M2_ACE"/>
    <property type="match status" value="3"/>
</dbReference>
<keyword evidence="23 44" id="KW-1015">Disulfide bond</keyword>
<dbReference type="FunFam" id="1.10.1370.30:FF:000004">
    <property type="entry name" value="Angiotensin-converting enzyme"/>
    <property type="match status" value="2"/>
</dbReference>
<evidence type="ECO:0000256" key="48">
    <source>
        <dbReference type="RuleBase" id="RU361144"/>
    </source>
</evidence>
<evidence type="ECO:0000256" key="7">
    <source>
        <dbReference type="ARBA" id="ARBA00022475"/>
    </source>
</evidence>